<dbReference type="GeneID" id="13542824"/>
<feature type="signal peptide" evidence="1">
    <location>
        <begin position="1"/>
        <end position="22"/>
    </location>
</feature>
<dbReference type="RefSeq" id="XP_003889686.1">
    <property type="nucleotide sequence ID" value="XM_003889637.1"/>
</dbReference>
<dbReference type="HOGENOM" id="CLU_2441943_0_0_1"/>
<keyword evidence="1" id="KW-0732">Signal</keyword>
<dbReference type="KEGG" id="pgr:PGTG_21605"/>
<feature type="chain" id="PRO_5003605766" evidence="1">
    <location>
        <begin position="23"/>
        <end position="90"/>
    </location>
</feature>
<dbReference type="EMBL" id="DS178288">
    <property type="protein sequence ID" value="EHS63475.1"/>
    <property type="molecule type" value="Genomic_DNA"/>
</dbReference>
<dbReference type="InParanoid" id="H6QS29"/>
<accession>H6QS29</accession>
<sequence length="90" mass="10092">MRAWMYTLPLLLTTLLPGCTTGLPMQAPEHLSQQATELVAPAKCPECKKSTKREHYDRLRQGGVLLARIRPLEKMLRRSLSHSLPCGHAS</sequence>
<gene>
    <name evidence="2" type="ORF">PGTG_21605</name>
</gene>
<organism evidence="2 3">
    <name type="scientific">Puccinia graminis f. sp. tritici (strain CRL 75-36-700-3 / race SCCL)</name>
    <name type="common">Black stem rust fungus</name>
    <dbReference type="NCBI Taxonomy" id="418459"/>
    <lineage>
        <taxon>Eukaryota</taxon>
        <taxon>Fungi</taxon>
        <taxon>Dikarya</taxon>
        <taxon>Basidiomycota</taxon>
        <taxon>Pucciniomycotina</taxon>
        <taxon>Pucciniomycetes</taxon>
        <taxon>Pucciniales</taxon>
        <taxon>Pucciniaceae</taxon>
        <taxon>Puccinia</taxon>
    </lineage>
</organism>
<keyword evidence="3" id="KW-1185">Reference proteome</keyword>
<evidence type="ECO:0000313" key="2">
    <source>
        <dbReference type="EMBL" id="EHS63475.1"/>
    </source>
</evidence>
<proteinExistence type="predicted"/>
<dbReference type="OrthoDB" id="2515808at2759"/>
<name>H6QS29_PUCGT</name>
<protein>
    <submittedName>
        <fullName evidence="2">Uncharacterized protein</fullName>
    </submittedName>
</protein>
<reference evidence="3" key="1">
    <citation type="journal article" date="2011" name="Proc. Natl. Acad. Sci. U.S.A.">
        <title>Obligate biotrophy features unraveled by the genomic analysis of rust fungi.</title>
        <authorList>
            <person name="Duplessis S."/>
            <person name="Cuomo C.A."/>
            <person name="Lin Y.-C."/>
            <person name="Aerts A."/>
            <person name="Tisserant E."/>
            <person name="Veneault-Fourrey C."/>
            <person name="Joly D.L."/>
            <person name="Hacquard S."/>
            <person name="Amselem J."/>
            <person name="Cantarel B.L."/>
            <person name="Chiu R."/>
            <person name="Coutinho P.M."/>
            <person name="Feau N."/>
            <person name="Field M."/>
            <person name="Frey P."/>
            <person name="Gelhaye E."/>
            <person name="Goldberg J."/>
            <person name="Grabherr M.G."/>
            <person name="Kodira C.D."/>
            <person name="Kohler A."/>
            <person name="Kuees U."/>
            <person name="Lindquist E.A."/>
            <person name="Lucas S.M."/>
            <person name="Mago R."/>
            <person name="Mauceli E."/>
            <person name="Morin E."/>
            <person name="Murat C."/>
            <person name="Pangilinan J.L."/>
            <person name="Park R."/>
            <person name="Pearson M."/>
            <person name="Quesneville H."/>
            <person name="Rouhier N."/>
            <person name="Sakthikumar S."/>
            <person name="Salamov A.A."/>
            <person name="Schmutz J."/>
            <person name="Selles B."/>
            <person name="Shapiro H."/>
            <person name="Tanguay P."/>
            <person name="Tuskan G.A."/>
            <person name="Henrissat B."/>
            <person name="Van de Peer Y."/>
            <person name="Rouze P."/>
            <person name="Ellis J.G."/>
            <person name="Dodds P.N."/>
            <person name="Schein J.E."/>
            <person name="Zhong S."/>
            <person name="Hamelin R.C."/>
            <person name="Grigoriev I.V."/>
            <person name="Szabo L.J."/>
            <person name="Martin F."/>
        </authorList>
    </citation>
    <scope>NUCLEOTIDE SEQUENCE [LARGE SCALE GENOMIC DNA]</scope>
    <source>
        <strain evidence="3">CRL 75-36-700-3 / race SCCL</strain>
    </source>
</reference>
<evidence type="ECO:0000313" key="3">
    <source>
        <dbReference type="Proteomes" id="UP000008783"/>
    </source>
</evidence>
<dbReference type="VEuPathDB" id="FungiDB:PGTG_21605"/>
<evidence type="ECO:0000256" key="1">
    <source>
        <dbReference type="SAM" id="SignalP"/>
    </source>
</evidence>
<dbReference type="Proteomes" id="UP000008783">
    <property type="component" value="Unassembled WGS sequence"/>
</dbReference>
<dbReference type="AlphaFoldDB" id="H6QS29"/>